<gene>
    <name evidence="5" type="ORF">LHA26_19740</name>
</gene>
<accession>A0ABY4XE58</accession>
<proteinExistence type="predicted"/>
<dbReference type="InterPro" id="IPR036390">
    <property type="entry name" value="WH_DNA-bd_sf"/>
</dbReference>
<evidence type="ECO:0000259" key="4">
    <source>
        <dbReference type="PROSITE" id="PS51118"/>
    </source>
</evidence>
<keyword evidence="3" id="KW-0804">Transcription</keyword>
<dbReference type="PANTHER" id="PTHR33204">
    <property type="entry name" value="TRANSCRIPTIONAL REGULATOR, MARR FAMILY"/>
    <property type="match status" value="1"/>
</dbReference>
<geneLocation type="plasmid" evidence="5 6">
    <name>p1</name>
</geneLocation>
<keyword evidence="5" id="KW-0614">Plasmid</keyword>
<keyword evidence="6" id="KW-1185">Reference proteome</keyword>
<dbReference type="EMBL" id="CP084932">
    <property type="protein sequence ID" value="USI75223.1"/>
    <property type="molecule type" value="Genomic_DNA"/>
</dbReference>
<dbReference type="Proteomes" id="UP001056937">
    <property type="component" value="Plasmid p1"/>
</dbReference>
<evidence type="ECO:0000256" key="2">
    <source>
        <dbReference type="ARBA" id="ARBA00023125"/>
    </source>
</evidence>
<evidence type="ECO:0000313" key="6">
    <source>
        <dbReference type="Proteomes" id="UP001056937"/>
    </source>
</evidence>
<evidence type="ECO:0000313" key="5">
    <source>
        <dbReference type="EMBL" id="USI75223.1"/>
    </source>
</evidence>
<keyword evidence="2" id="KW-0238">DNA-binding</keyword>
<dbReference type="InterPro" id="IPR002577">
    <property type="entry name" value="HTH_HxlR"/>
</dbReference>
<organism evidence="5 6">
    <name type="scientific">Sphingomonas morindae</name>
    <dbReference type="NCBI Taxonomy" id="1541170"/>
    <lineage>
        <taxon>Bacteria</taxon>
        <taxon>Pseudomonadati</taxon>
        <taxon>Pseudomonadota</taxon>
        <taxon>Alphaproteobacteria</taxon>
        <taxon>Sphingomonadales</taxon>
        <taxon>Sphingomonadaceae</taxon>
        <taxon>Sphingomonas</taxon>
    </lineage>
</organism>
<dbReference type="PROSITE" id="PS51118">
    <property type="entry name" value="HTH_HXLR"/>
    <property type="match status" value="1"/>
</dbReference>
<keyword evidence="1" id="KW-0805">Transcription regulation</keyword>
<dbReference type="SUPFAM" id="SSF46785">
    <property type="entry name" value="Winged helix' DNA-binding domain"/>
    <property type="match status" value="1"/>
</dbReference>
<name>A0ABY4XE58_9SPHN</name>
<reference evidence="5" key="1">
    <citation type="journal article" date="2022" name="Toxins">
        <title>Genomic Analysis of Sphingopyxis sp. USTB-05 for Biodegrading Cyanobacterial Hepatotoxins.</title>
        <authorList>
            <person name="Liu C."/>
            <person name="Xu Q."/>
            <person name="Zhao Z."/>
            <person name="Zhang H."/>
            <person name="Liu X."/>
            <person name="Yin C."/>
            <person name="Liu Y."/>
            <person name="Yan H."/>
        </authorList>
    </citation>
    <scope>NUCLEOTIDE SEQUENCE</scope>
    <source>
        <strain evidence="5">NBD5</strain>
    </source>
</reference>
<dbReference type="Gene3D" id="1.10.10.10">
    <property type="entry name" value="Winged helix-like DNA-binding domain superfamily/Winged helix DNA-binding domain"/>
    <property type="match status" value="1"/>
</dbReference>
<evidence type="ECO:0000256" key="3">
    <source>
        <dbReference type="ARBA" id="ARBA00023163"/>
    </source>
</evidence>
<evidence type="ECO:0000256" key="1">
    <source>
        <dbReference type="ARBA" id="ARBA00023015"/>
    </source>
</evidence>
<dbReference type="PANTHER" id="PTHR33204:SF29">
    <property type="entry name" value="TRANSCRIPTIONAL REGULATOR"/>
    <property type="match status" value="1"/>
</dbReference>
<dbReference type="Pfam" id="PF01638">
    <property type="entry name" value="HxlR"/>
    <property type="match status" value="1"/>
</dbReference>
<dbReference type="InterPro" id="IPR036388">
    <property type="entry name" value="WH-like_DNA-bd_sf"/>
</dbReference>
<sequence>MLTRTVAETNGRRRRSEDEVEELFGRLTGRWTLQILVSLSCQEQRFSTIRKSIPKISANVLTVRLRELEATGLVRRELGKAPCSFPTYQLGPLALHLRPALECLARWKSDIAVVDPADVVQNQKRSYLCSHNSLTPSSCSTAGQ</sequence>
<feature type="domain" description="HTH hxlR-type" evidence="4">
    <location>
        <begin position="16"/>
        <end position="116"/>
    </location>
</feature>
<protein>
    <submittedName>
        <fullName evidence="5">Helix-turn-helix transcriptional regulator</fullName>
    </submittedName>
</protein>